<sequence length="146" mass="15542">MPRYRRVNIDGESLYKTETRKLAATLNPGTFVVINASNLFAQASAPVGRMYVLDCAYHEGLGITDPIPSGHSGVGNYLEEGREFAVRVAAGAYKKDQPITVVAGQAAAVPTAAGTYQVIGYCQDDVTTTAVDFIRIRARASSVTVA</sequence>
<organism evidence="1 2">
    <name type="scientific">Atlantibacter subterraneus</name>
    <dbReference type="NCBI Taxonomy" id="255519"/>
    <lineage>
        <taxon>Bacteria</taxon>
        <taxon>Pseudomonadati</taxon>
        <taxon>Pseudomonadota</taxon>
        <taxon>Gammaproteobacteria</taxon>
        <taxon>Enterobacterales</taxon>
        <taxon>Enterobacteriaceae</taxon>
        <taxon>Atlantibacter</taxon>
    </lineage>
</organism>
<dbReference type="EMBL" id="RHXB01000005">
    <property type="protein sequence ID" value="RSE26593.1"/>
    <property type="molecule type" value="Genomic_DNA"/>
</dbReference>
<dbReference type="RefSeq" id="WP_125293512.1">
    <property type="nucleotide sequence ID" value="NZ_JAPTZM010000004.1"/>
</dbReference>
<dbReference type="OrthoDB" id="6603671at2"/>
<proteinExistence type="predicted"/>
<dbReference type="AlphaFoldDB" id="A0A3R9GAT5"/>
<name>A0A3R9GAT5_9ENTR</name>
<evidence type="ECO:0000313" key="1">
    <source>
        <dbReference type="EMBL" id="RSE26593.1"/>
    </source>
</evidence>
<accession>A0A3R9GAT5</accession>
<gene>
    <name evidence="1" type="ORF">EGT71_09185</name>
</gene>
<protein>
    <submittedName>
        <fullName evidence="1">Uncharacterized protein</fullName>
    </submittedName>
</protein>
<dbReference type="Proteomes" id="UP000275331">
    <property type="component" value="Unassembled WGS sequence"/>
</dbReference>
<reference evidence="1 2" key="1">
    <citation type="submission" date="2018-10" db="EMBL/GenBank/DDBJ databases">
        <title>Transmission dynamics of multidrug resistant bacteria on intensive care unit surfaces.</title>
        <authorList>
            <person name="D'Souza A.W."/>
            <person name="Potter R.F."/>
            <person name="Wallace M."/>
            <person name="Shupe A."/>
            <person name="Patel S."/>
            <person name="Sun S."/>
            <person name="Gul D."/>
            <person name="Kwon J.H."/>
            <person name="Andleeb S."/>
            <person name="Burnham C.-A.D."/>
            <person name="Dantas G."/>
        </authorList>
    </citation>
    <scope>NUCLEOTIDE SEQUENCE [LARGE SCALE GENOMIC DNA]</scope>
    <source>
        <strain evidence="1 2">AS_373</strain>
    </source>
</reference>
<comment type="caution">
    <text evidence="1">The sequence shown here is derived from an EMBL/GenBank/DDBJ whole genome shotgun (WGS) entry which is preliminary data.</text>
</comment>
<evidence type="ECO:0000313" key="2">
    <source>
        <dbReference type="Proteomes" id="UP000275331"/>
    </source>
</evidence>